<reference evidence="4" key="2">
    <citation type="submission" date="2017-05" db="EMBL/GenBank/DDBJ databases">
        <title>Improved OligoMM genomes.</title>
        <authorList>
            <person name="Garzetti D."/>
        </authorList>
    </citation>
    <scope>NUCLEOTIDE SEQUENCE [LARGE SCALE GENOMIC DNA]</scope>
    <source>
        <strain evidence="4">KB18</strain>
    </source>
</reference>
<evidence type="ECO:0000313" key="3">
    <source>
        <dbReference type="EMBL" id="QQR31280.1"/>
    </source>
</evidence>
<protein>
    <recommendedName>
        <fullName evidence="6">DUF4760 domain-containing protein</fullName>
    </recommendedName>
</protein>
<organism evidence="3 5">
    <name type="scientific">Acutalibacter muris</name>
    <dbReference type="NCBI Taxonomy" id="1796620"/>
    <lineage>
        <taxon>Bacteria</taxon>
        <taxon>Bacillati</taxon>
        <taxon>Bacillota</taxon>
        <taxon>Clostridia</taxon>
        <taxon>Eubacteriales</taxon>
        <taxon>Acutalibacteraceae</taxon>
        <taxon>Acutalibacter</taxon>
    </lineage>
</organism>
<gene>
    <name evidence="2" type="ORF">ADH66_15940</name>
    <name evidence="3" type="ORF">I5Q82_06315</name>
</gene>
<dbReference type="Proteomes" id="UP000196710">
    <property type="component" value="Chromosome"/>
</dbReference>
<evidence type="ECO:0008006" key="6">
    <source>
        <dbReference type="Google" id="ProtNLM"/>
    </source>
</evidence>
<name>A0A1Z2XUA7_9FIRM</name>
<feature type="transmembrane region" description="Helical" evidence="1">
    <location>
        <begin position="22"/>
        <end position="39"/>
    </location>
</feature>
<reference evidence="2" key="1">
    <citation type="journal article" date="2017" name="Genome Announc.">
        <title>High-Quality Whole-Genome Sequences of the Oligo-Mouse-Microbiota Bacterial Community.</title>
        <authorList>
            <person name="Garzetti D."/>
            <person name="Brugiroux S."/>
            <person name="Bunk B."/>
            <person name="Pukall R."/>
            <person name="McCoy K.D."/>
            <person name="Macpherson A.J."/>
            <person name="Stecher B."/>
        </authorList>
    </citation>
    <scope>NUCLEOTIDE SEQUENCE</scope>
    <source>
        <strain evidence="2">KB18</strain>
    </source>
</reference>
<accession>A0A1Z2XUA7</accession>
<keyword evidence="1" id="KW-0472">Membrane</keyword>
<keyword evidence="1" id="KW-0812">Transmembrane</keyword>
<evidence type="ECO:0000256" key="1">
    <source>
        <dbReference type="SAM" id="Phobius"/>
    </source>
</evidence>
<dbReference type="KEGG" id="amur:ADH66_15940"/>
<sequence>MEFIKSLFALISNVENWSVDDVLSATSIVLVIVGGLFAYRQWKFANTTRRTELINQILEKLRFDKELVTTTYLIDYEDDWYDGNFHDREDDFEYQMDKLMSYLSYICYLQKERKISAKEFCILKYEINRACSSHAVQCYLWNLYHFSRQQGTQCSFQYLIDYGLKQKLINKKAFTNSQNLFSIYLRADE</sequence>
<dbReference type="EMBL" id="CP065321">
    <property type="protein sequence ID" value="QQR31280.1"/>
    <property type="molecule type" value="Genomic_DNA"/>
</dbReference>
<keyword evidence="4" id="KW-1185">Reference proteome</keyword>
<proteinExistence type="predicted"/>
<dbReference type="EMBL" id="CP021422">
    <property type="protein sequence ID" value="ASB42013.1"/>
    <property type="molecule type" value="Genomic_DNA"/>
</dbReference>
<dbReference type="AlphaFoldDB" id="A0A1Z2XUA7"/>
<keyword evidence="1" id="KW-1133">Transmembrane helix</keyword>
<evidence type="ECO:0000313" key="4">
    <source>
        <dbReference type="Proteomes" id="UP000196710"/>
    </source>
</evidence>
<reference evidence="3 5" key="3">
    <citation type="submission" date="2020-11" db="EMBL/GenBank/DDBJ databases">
        <title>Closed and high quality bacterial genomes of the OMM12 community.</title>
        <authorList>
            <person name="Marbouty M."/>
            <person name="Lamy-Besnier Q."/>
            <person name="Debarbieux L."/>
            <person name="Koszul R."/>
        </authorList>
    </citation>
    <scope>NUCLEOTIDE SEQUENCE [LARGE SCALE GENOMIC DNA]</scope>
    <source>
        <strain evidence="3 5">KB18</strain>
    </source>
</reference>
<dbReference type="Proteomes" id="UP000596035">
    <property type="component" value="Chromosome"/>
</dbReference>
<dbReference type="RefSeq" id="WP_066538803.1">
    <property type="nucleotide sequence ID" value="NZ_CP021422.1"/>
</dbReference>
<evidence type="ECO:0000313" key="2">
    <source>
        <dbReference type="EMBL" id="ASB42013.1"/>
    </source>
</evidence>
<evidence type="ECO:0000313" key="5">
    <source>
        <dbReference type="Proteomes" id="UP000596035"/>
    </source>
</evidence>